<reference evidence="1" key="1">
    <citation type="submission" date="2018-02" db="EMBL/GenBank/DDBJ databases">
        <title>Rhizophora mucronata_Transcriptome.</title>
        <authorList>
            <person name="Meera S.P."/>
            <person name="Sreeshan A."/>
            <person name="Augustine A."/>
        </authorList>
    </citation>
    <scope>NUCLEOTIDE SEQUENCE</scope>
    <source>
        <tissue evidence="1">Leaf</tissue>
    </source>
</reference>
<name>A0A2P2QHP3_RHIMU</name>
<dbReference type="AlphaFoldDB" id="A0A2P2QHP3"/>
<evidence type="ECO:0000313" key="1">
    <source>
        <dbReference type="EMBL" id="MBX66520.1"/>
    </source>
</evidence>
<proteinExistence type="predicted"/>
<protein>
    <submittedName>
        <fullName evidence="1">Uncharacterized protein</fullName>
    </submittedName>
</protein>
<accession>A0A2P2QHP3</accession>
<dbReference type="EMBL" id="GGEC01086036">
    <property type="protein sequence ID" value="MBX66520.1"/>
    <property type="molecule type" value="Transcribed_RNA"/>
</dbReference>
<sequence length="19" mass="2199">MATQNSLNSLWRTKQVLHA</sequence>
<organism evidence="1">
    <name type="scientific">Rhizophora mucronata</name>
    <name type="common">Asiatic mangrove</name>
    <dbReference type="NCBI Taxonomy" id="61149"/>
    <lineage>
        <taxon>Eukaryota</taxon>
        <taxon>Viridiplantae</taxon>
        <taxon>Streptophyta</taxon>
        <taxon>Embryophyta</taxon>
        <taxon>Tracheophyta</taxon>
        <taxon>Spermatophyta</taxon>
        <taxon>Magnoliopsida</taxon>
        <taxon>eudicotyledons</taxon>
        <taxon>Gunneridae</taxon>
        <taxon>Pentapetalae</taxon>
        <taxon>rosids</taxon>
        <taxon>fabids</taxon>
        <taxon>Malpighiales</taxon>
        <taxon>Rhizophoraceae</taxon>
        <taxon>Rhizophora</taxon>
    </lineage>
</organism>